<dbReference type="Proteomes" id="UP000198233">
    <property type="component" value="Chromosome"/>
</dbReference>
<dbReference type="PANTHER" id="PTHR43777">
    <property type="entry name" value="MOLYBDENUM COFACTOR CYTIDYLYLTRANSFERASE"/>
    <property type="match status" value="1"/>
</dbReference>
<keyword evidence="1" id="KW-0460">Magnesium</keyword>
<evidence type="ECO:0000313" key="3">
    <source>
        <dbReference type="EMBL" id="ASJ96513.1"/>
    </source>
</evidence>
<dbReference type="EMBL" id="CP022272">
    <property type="protein sequence ID" value="ASJ96513.1"/>
    <property type="molecule type" value="Genomic_DNA"/>
</dbReference>
<dbReference type="PANTHER" id="PTHR43777:SF1">
    <property type="entry name" value="MOLYBDENUM COFACTOR CYTIDYLYLTRANSFERASE"/>
    <property type="match status" value="1"/>
</dbReference>
<dbReference type="InterPro" id="IPR029044">
    <property type="entry name" value="Nucleotide-diphossugar_trans"/>
</dbReference>
<evidence type="ECO:0000259" key="2">
    <source>
        <dbReference type="Pfam" id="PF12804"/>
    </source>
</evidence>
<dbReference type="InterPro" id="IPR025877">
    <property type="entry name" value="MobA-like_NTP_Trfase"/>
</dbReference>
<accession>A0AAC9TZD6</accession>
<protein>
    <recommendedName>
        <fullName evidence="2">MobA-like NTP transferase domain-containing protein</fullName>
    </recommendedName>
</protein>
<dbReference type="SUPFAM" id="SSF53448">
    <property type="entry name" value="Nucleotide-diphospho-sugar transferases"/>
    <property type="match status" value="1"/>
</dbReference>
<dbReference type="Gene3D" id="3.90.550.10">
    <property type="entry name" value="Spore Coat Polysaccharide Biosynthesis Protein SpsA, Chain A"/>
    <property type="match status" value="1"/>
</dbReference>
<proteinExistence type="predicted"/>
<dbReference type="CDD" id="cd04182">
    <property type="entry name" value="GT_2_like_f"/>
    <property type="match status" value="1"/>
</dbReference>
<evidence type="ECO:0000256" key="1">
    <source>
        <dbReference type="ARBA" id="ARBA00022842"/>
    </source>
</evidence>
<dbReference type="GO" id="GO:0016779">
    <property type="term" value="F:nucleotidyltransferase activity"/>
    <property type="evidence" value="ECO:0007669"/>
    <property type="project" value="UniProtKB-ARBA"/>
</dbReference>
<name>A0AAC9TZD6_9GAMM</name>
<dbReference type="RefSeq" id="WP_088904429.1">
    <property type="nucleotide sequence ID" value="NZ_CP022272.1"/>
</dbReference>
<dbReference type="AlphaFoldDB" id="A0AAC9TZD6"/>
<feature type="domain" description="MobA-like NTP transferase" evidence="2">
    <location>
        <begin position="11"/>
        <end position="183"/>
    </location>
</feature>
<dbReference type="KEGG" id="smav:CFF01_07880"/>
<evidence type="ECO:0000313" key="4">
    <source>
        <dbReference type="Proteomes" id="UP000198233"/>
    </source>
</evidence>
<sequence length="214" mass="23046">MTGLKPKVMIALLAAGESRRFGGAKLAEPLSQSGAGREDQQALDEPLILAQYRTLELVAEALDASLVVITGGHQQRIEACLPTSALKVHNPDWPLGLAHSIATAAQYAKAQGAESLLIALGDQPALASQDYLALFSARRRENTRVCAYYELTLGAPALFCHDDFESLMALSGDRGAKALLTRLYREGQLIALAMPEAAVDIDTRLQLEAYRARC</sequence>
<reference evidence="3 4" key="1">
    <citation type="submission" date="2017-06" db="EMBL/GenBank/DDBJ databases">
        <title>Complete genome sequence of Shewanella marisflavi EP1 associated with anaerobic 2,4-dinitrotoluene reduction and salt tolerance.</title>
        <authorList>
            <person name="Huang J."/>
        </authorList>
    </citation>
    <scope>NUCLEOTIDE SEQUENCE [LARGE SCALE GENOMIC DNA]</scope>
    <source>
        <strain evidence="3 4">EP1</strain>
    </source>
</reference>
<dbReference type="Pfam" id="PF12804">
    <property type="entry name" value="NTP_transf_3"/>
    <property type="match status" value="1"/>
</dbReference>
<organism evidence="3 4">
    <name type="scientific">Shewanella marisflavi</name>
    <dbReference type="NCBI Taxonomy" id="260364"/>
    <lineage>
        <taxon>Bacteria</taxon>
        <taxon>Pseudomonadati</taxon>
        <taxon>Pseudomonadota</taxon>
        <taxon>Gammaproteobacteria</taxon>
        <taxon>Alteromonadales</taxon>
        <taxon>Shewanellaceae</taxon>
        <taxon>Shewanella</taxon>
    </lineage>
</organism>
<gene>
    <name evidence="3" type="ORF">CFF01_07880</name>
</gene>